<dbReference type="Proteomes" id="UP000585665">
    <property type="component" value="Unassembled WGS sequence"/>
</dbReference>
<dbReference type="NCBIfam" id="NF033819">
    <property type="entry name" value="IS66_TnpB"/>
    <property type="match status" value="1"/>
</dbReference>
<comment type="caution">
    <text evidence="1">The sequence shown here is derived from an EMBL/GenBank/DDBJ whole genome shotgun (WGS) entry which is preliminary data.</text>
</comment>
<accession>A0A850PCR7</accession>
<gene>
    <name evidence="1" type="primary">tnpB</name>
    <name evidence="1" type="ORF">HUK82_06950</name>
</gene>
<dbReference type="Pfam" id="PF05717">
    <property type="entry name" value="TnpB_IS66"/>
    <property type="match status" value="1"/>
</dbReference>
<dbReference type="PANTHER" id="PTHR36455:SF1">
    <property type="entry name" value="BLR8292 PROTEIN"/>
    <property type="match status" value="1"/>
</dbReference>
<dbReference type="AlphaFoldDB" id="A0A850PCR7"/>
<evidence type="ECO:0000313" key="1">
    <source>
        <dbReference type="EMBL" id="NVN40300.1"/>
    </source>
</evidence>
<reference evidence="1 2" key="1">
    <citation type="submission" date="2020-06" db="EMBL/GenBank/DDBJ databases">
        <title>Description of novel acetic acid bacteria.</title>
        <authorList>
            <person name="Sombolestani A."/>
        </authorList>
    </citation>
    <scope>NUCLEOTIDE SEQUENCE [LARGE SCALE GENOMIC DNA]</scope>
    <source>
        <strain evidence="1 2">LMG 27010</strain>
    </source>
</reference>
<dbReference type="InterPro" id="IPR008878">
    <property type="entry name" value="Transposase_IS66_Orf2"/>
</dbReference>
<organism evidence="1 2">
    <name type="scientific">Ameyamaea chiangmaiensis</name>
    <dbReference type="NCBI Taxonomy" id="442969"/>
    <lineage>
        <taxon>Bacteria</taxon>
        <taxon>Pseudomonadati</taxon>
        <taxon>Pseudomonadota</taxon>
        <taxon>Alphaproteobacteria</taxon>
        <taxon>Acetobacterales</taxon>
        <taxon>Acetobacteraceae</taxon>
        <taxon>Ameyamaea</taxon>
    </lineage>
</organism>
<protein>
    <submittedName>
        <fullName evidence="1">IS66 family insertion sequence element accessory protein TnpB</fullName>
    </submittedName>
</protein>
<name>A0A850PCR7_9PROT</name>
<evidence type="ECO:0000313" key="2">
    <source>
        <dbReference type="Proteomes" id="UP000585665"/>
    </source>
</evidence>
<keyword evidence="2" id="KW-1185">Reference proteome</keyword>
<dbReference type="EMBL" id="JABXXR010000036">
    <property type="protein sequence ID" value="NVN40300.1"/>
    <property type="molecule type" value="Genomic_DNA"/>
</dbReference>
<proteinExistence type="predicted"/>
<dbReference type="PANTHER" id="PTHR36455">
    <property type="match status" value="1"/>
</dbReference>
<sequence>MMSLPPNVRTHVALGYTDLRKGMDSLALMIQEVLQADPFGGHVFVFRGRKAGLVKILYHDGNGICLYQKRLDQGVFSWPVTRPVTGGPASVCLTSAQLSMLLEGLEWRAPAPSRRIMLAG</sequence>